<comment type="caution">
    <text evidence="2">The sequence shown here is derived from an EMBL/GenBank/DDBJ whole genome shotgun (WGS) entry which is preliminary data.</text>
</comment>
<dbReference type="STRING" id="1182542.W9YVZ8"/>
<name>W9YVZ8_9EURO</name>
<accession>W9YVZ8</accession>
<organism evidence="2 3">
    <name type="scientific">Capronia epimyces CBS 606.96</name>
    <dbReference type="NCBI Taxonomy" id="1182542"/>
    <lineage>
        <taxon>Eukaryota</taxon>
        <taxon>Fungi</taxon>
        <taxon>Dikarya</taxon>
        <taxon>Ascomycota</taxon>
        <taxon>Pezizomycotina</taxon>
        <taxon>Eurotiomycetes</taxon>
        <taxon>Chaetothyriomycetidae</taxon>
        <taxon>Chaetothyriales</taxon>
        <taxon>Herpotrichiellaceae</taxon>
        <taxon>Capronia</taxon>
    </lineage>
</organism>
<dbReference type="PANTHER" id="PTHR42085">
    <property type="entry name" value="F-BOX DOMAIN-CONTAINING PROTEIN"/>
    <property type="match status" value="1"/>
</dbReference>
<dbReference type="HOGENOM" id="CLU_038185_0_0_1"/>
<evidence type="ECO:0000313" key="2">
    <source>
        <dbReference type="EMBL" id="EXJ86454.1"/>
    </source>
</evidence>
<evidence type="ECO:0000313" key="3">
    <source>
        <dbReference type="Proteomes" id="UP000019478"/>
    </source>
</evidence>
<dbReference type="RefSeq" id="XP_007731733.1">
    <property type="nucleotide sequence ID" value="XM_007733543.1"/>
</dbReference>
<dbReference type="Proteomes" id="UP000019478">
    <property type="component" value="Unassembled WGS sequence"/>
</dbReference>
<keyword evidence="3" id="KW-1185">Reference proteome</keyword>
<dbReference type="AlphaFoldDB" id="W9YVZ8"/>
<dbReference type="EMBL" id="AMGY01000003">
    <property type="protein sequence ID" value="EXJ86454.1"/>
    <property type="molecule type" value="Genomic_DNA"/>
</dbReference>
<gene>
    <name evidence="2" type="ORF">A1O3_03405</name>
</gene>
<dbReference type="InterPro" id="IPR038883">
    <property type="entry name" value="AN11006-like"/>
</dbReference>
<proteinExistence type="predicted"/>
<dbReference type="PANTHER" id="PTHR42085:SF2">
    <property type="entry name" value="F-BOX DOMAIN-CONTAINING PROTEIN"/>
    <property type="match status" value="1"/>
</dbReference>
<evidence type="ECO:0000256" key="1">
    <source>
        <dbReference type="SAM" id="MobiDB-lite"/>
    </source>
</evidence>
<dbReference type="eggNOG" id="ENOG502SH9S">
    <property type="taxonomic scope" value="Eukaryota"/>
</dbReference>
<sequence>MSSRAKGRLSGATLPTAPNPPSIDPYPLDDSDESLCGYHYDYDSDAPGHGTTRKRKRGAQNKEELEEAKRRRAEARAEIRYGKPPPVPDLSDDGIVDYDQSEDEDNGLWSTKRAKPSTEAAIGVRKGLAECHSSELNSISYDLAGINLNVTLGDLLKSHLGVPGMASTNVVLGRKINHPHMDMAGDKPTSDIHVNKPSFLDLPPEVRVQIYRFALRGECAVDFGRRTNFSRSSALLRTCKQVHEEGRGILYGENSFHFARSSEVRGRYWEPDWKEIGYDDVRRFLETIGPINFSHIKYVSFLLTDASVRNSPQTSIDERRYVNDASLQQVFRLIGAHTTLRKLAVMFGGRAKVVTADYHFLKAFTEMKCHEFILLGVFRGYTTKFQDNLRARMQSVMVVPFEFDDKNQIHPKLINKNRVSMVYEEAGAPCPGTYLSSMTT</sequence>
<dbReference type="GeneID" id="19167533"/>
<feature type="compositionally biased region" description="Basic and acidic residues" evidence="1">
    <location>
        <begin position="60"/>
        <end position="81"/>
    </location>
</feature>
<reference evidence="2 3" key="1">
    <citation type="submission" date="2013-03" db="EMBL/GenBank/DDBJ databases">
        <title>The Genome Sequence of Capronia epimyces CBS 606.96.</title>
        <authorList>
            <consortium name="The Broad Institute Genomics Platform"/>
            <person name="Cuomo C."/>
            <person name="de Hoog S."/>
            <person name="Gorbushina A."/>
            <person name="Walker B."/>
            <person name="Young S.K."/>
            <person name="Zeng Q."/>
            <person name="Gargeya S."/>
            <person name="Fitzgerald M."/>
            <person name="Haas B."/>
            <person name="Abouelleil A."/>
            <person name="Allen A.W."/>
            <person name="Alvarado L."/>
            <person name="Arachchi H.M."/>
            <person name="Berlin A.M."/>
            <person name="Chapman S.B."/>
            <person name="Gainer-Dewar J."/>
            <person name="Goldberg J."/>
            <person name="Griggs A."/>
            <person name="Gujja S."/>
            <person name="Hansen M."/>
            <person name="Howarth C."/>
            <person name="Imamovic A."/>
            <person name="Ireland A."/>
            <person name="Larimer J."/>
            <person name="McCowan C."/>
            <person name="Murphy C."/>
            <person name="Pearson M."/>
            <person name="Poon T.W."/>
            <person name="Priest M."/>
            <person name="Roberts A."/>
            <person name="Saif S."/>
            <person name="Shea T."/>
            <person name="Sisk P."/>
            <person name="Sykes S."/>
            <person name="Wortman J."/>
            <person name="Nusbaum C."/>
            <person name="Birren B."/>
        </authorList>
    </citation>
    <scope>NUCLEOTIDE SEQUENCE [LARGE SCALE GENOMIC DNA]</scope>
    <source>
        <strain evidence="2 3">CBS 606.96</strain>
    </source>
</reference>
<protein>
    <submittedName>
        <fullName evidence="2">Uncharacterized protein</fullName>
    </submittedName>
</protein>
<dbReference type="OrthoDB" id="2951834at2759"/>
<feature type="region of interest" description="Disordered" evidence="1">
    <location>
        <begin position="1"/>
        <end position="93"/>
    </location>
</feature>